<proteinExistence type="predicted"/>
<reference evidence="2" key="1">
    <citation type="journal article" date="2019" name="Int. J. Syst. Evol. Microbiol.">
        <title>The Global Catalogue of Microorganisms (GCM) 10K type strain sequencing project: providing services to taxonomists for standard genome sequencing and annotation.</title>
        <authorList>
            <consortium name="The Broad Institute Genomics Platform"/>
            <consortium name="The Broad Institute Genome Sequencing Center for Infectious Disease"/>
            <person name="Wu L."/>
            <person name="Ma J."/>
        </authorList>
    </citation>
    <scope>NUCLEOTIDE SEQUENCE [LARGE SCALE GENOMIC DNA]</scope>
    <source>
        <strain evidence="2">NBRC 112299</strain>
    </source>
</reference>
<protein>
    <submittedName>
        <fullName evidence="1">Uncharacterized protein</fullName>
    </submittedName>
</protein>
<comment type="caution">
    <text evidence="1">The sequence shown here is derived from an EMBL/GenBank/DDBJ whole genome shotgun (WGS) entry which is preliminary data.</text>
</comment>
<dbReference type="EMBL" id="BSUN01000001">
    <property type="protein sequence ID" value="GMA34139.1"/>
    <property type="molecule type" value="Genomic_DNA"/>
</dbReference>
<keyword evidence="2" id="KW-1185">Reference proteome</keyword>
<name>A0ABQ6IBM6_9MICO</name>
<evidence type="ECO:0000313" key="1">
    <source>
        <dbReference type="EMBL" id="GMA34139.1"/>
    </source>
</evidence>
<sequence length="220" mass="23474">MCGARVDDDGALVDFVPREADLDAARAGAASAHPLGDAAWLCARHVACGWALSRRFDRARALALAASADEGIDVRGQIPASIGILDWERVLRRALPDFAVELGSADVAIDEDWQTFYAEDGEIPPGASHSAEAISWSVEAGGGHLSVTRITMYWPQGAVARTEVHVDSVSAHAPGWRVRVIPAPNAVRFEPTEATVLGEPSPLMRDLLDRYGLSPTVVTT</sequence>
<organism evidence="1 2">
    <name type="scientific">Demequina litorisediminis</name>
    <dbReference type="NCBI Taxonomy" id="1849022"/>
    <lineage>
        <taxon>Bacteria</taxon>
        <taxon>Bacillati</taxon>
        <taxon>Actinomycetota</taxon>
        <taxon>Actinomycetes</taxon>
        <taxon>Micrococcales</taxon>
        <taxon>Demequinaceae</taxon>
        <taxon>Demequina</taxon>
    </lineage>
</organism>
<evidence type="ECO:0000313" key="2">
    <source>
        <dbReference type="Proteomes" id="UP001157125"/>
    </source>
</evidence>
<accession>A0ABQ6IBM6</accession>
<dbReference type="Proteomes" id="UP001157125">
    <property type="component" value="Unassembled WGS sequence"/>
</dbReference>
<gene>
    <name evidence="1" type="ORF">GCM10025876_03430</name>
</gene>